<proteinExistence type="predicted"/>
<name>T0ZYJ8_9ZZZZ</name>
<keyword evidence="1" id="KW-0808">Transferase</keyword>
<sequence length="80" mass="9184">MLAHTTLLSIERCRRHAEQAGLVVEFVITLDNADSETRRIVRDSPVIRECDSIHEVDFRDLSSCRNYAVQHARGHYVGTF</sequence>
<reference evidence="1" key="2">
    <citation type="journal article" date="2014" name="ISME J.">
        <title>Microbial stratification in low pH oxic and suboxic macroscopic growths along an acid mine drainage.</title>
        <authorList>
            <person name="Mendez-Garcia C."/>
            <person name="Mesa V."/>
            <person name="Sprenger R.R."/>
            <person name="Richter M."/>
            <person name="Diez M.S."/>
            <person name="Solano J."/>
            <person name="Bargiela R."/>
            <person name="Golyshina O.V."/>
            <person name="Manteca A."/>
            <person name="Ramos J.L."/>
            <person name="Gallego J.R."/>
            <person name="Llorente I."/>
            <person name="Martins Dos Santos V.A."/>
            <person name="Jensen O.N."/>
            <person name="Pelaez A.I."/>
            <person name="Sanchez J."/>
            <person name="Ferrer M."/>
        </authorList>
    </citation>
    <scope>NUCLEOTIDE SEQUENCE</scope>
</reference>
<feature type="non-terminal residue" evidence="1">
    <location>
        <position position="80"/>
    </location>
</feature>
<dbReference type="AlphaFoldDB" id="T0ZYJ8"/>
<dbReference type="EMBL" id="AUZZ01005449">
    <property type="protein sequence ID" value="EQD49638.1"/>
    <property type="molecule type" value="Genomic_DNA"/>
</dbReference>
<gene>
    <name evidence="1" type="ORF">B2A_07599</name>
</gene>
<protein>
    <submittedName>
        <fullName evidence="1">Glycosyltransferase</fullName>
    </submittedName>
</protein>
<dbReference type="GO" id="GO:0016740">
    <property type="term" value="F:transferase activity"/>
    <property type="evidence" value="ECO:0007669"/>
    <property type="project" value="UniProtKB-KW"/>
</dbReference>
<evidence type="ECO:0000313" key="1">
    <source>
        <dbReference type="EMBL" id="EQD49638.1"/>
    </source>
</evidence>
<reference evidence="1" key="1">
    <citation type="submission" date="2013-08" db="EMBL/GenBank/DDBJ databases">
        <authorList>
            <person name="Mendez C."/>
            <person name="Richter M."/>
            <person name="Ferrer M."/>
            <person name="Sanchez J."/>
        </authorList>
    </citation>
    <scope>NUCLEOTIDE SEQUENCE</scope>
</reference>
<comment type="caution">
    <text evidence="1">The sequence shown here is derived from an EMBL/GenBank/DDBJ whole genome shotgun (WGS) entry which is preliminary data.</text>
</comment>
<accession>T0ZYJ8</accession>
<organism evidence="1">
    <name type="scientific">mine drainage metagenome</name>
    <dbReference type="NCBI Taxonomy" id="410659"/>
    <lineage>
        <taxon>unclassified sequences</taxon>
        <taxon>metagenomes</taxon>
        <taxon>ecological metagenomes</taxon>
    </lineage>
</organism>